<reference evidence="3" key="1">
    <citation type="submission" date="2012-02" db="EMBL/GenBank/DDBJ databases">
        <title>Genome sequencing of Giardia lamblia Genotypes A2 and B isolates (DH and GS) and comparative analysis with the genomes of Genotypes A1 and E (WB and Pig).</title>
        <authorList>
            <person name="Adam R."/>
            <person name="Dahlstrom E."/>
            <person name="Martens C."/>
            <person name="Bruno D."/>
            <person name="Barbian K."/>
            <person name="Porcella S.F."/>
            <person name="Nash T."/>
        </authorList>
    </citation>
    <scope>NUCLEOTIDE SEQUENCE</scope>
    <source>
        <strain evidence="3">DH</strain>
    </source>
</reference>
<dbReference type="VEuPathDB" id="GiardiaDB:GL50581_490"/>
<evidence type="ECO:0000313" key="3">
    <source>
        <dbReference type="Proteomes" id="UP000018320"/>
    </source>
</evidence>
<evidence type="ECO:0000313" key="2">
    <source>
        <dbReference type="EMBL" id="ESU36179.1"/>
    </source>
</evidence>
<dbReference type="VEuPathDB" id="GiardiaDB:GL50803_006709"/>
<protein>
    <submittedName>
        <fullName evidence="2">Uncharacterized protein</fullName>
    </submittedName>
</protein>
<feature type="region of interest" description="Disordered" evidence="1">
    <location>
        <begin position="239"/>
        <end position="274"/>
    </location>
</feature>
<evidence type="ECO:0000256" key="1">
    <source>
        <dbReference type="SAM" id="MobiDB-lite"/>
    </source>
</evidence>
<organism evidence="2 3">
    <name type="scientific">Giardia intestinalis</name>
    <name type="common">Giardia lamblia</name>
    <dbReference type="NCBI Taxonomy" id="5741"/>
    <lineage>
        <taxon>Eukaryota</taxon>
        <taxon>Metamonada</taxon>
        <taxon>Diplomonadida</taxon>
        <taxon>Hexamitidae</taxon>
        <taxon>Giardiinae</taxon>
        <taxon>Giardia</taxon>
    </lineage>
</organism>
<sequence>MAVSKNWILSSHQAKNFMTSRTHLLQRSHIKLVSYPHKVNSEYHDEYIPRSVQGNSVDPGAASANLRKSHFSISGDHTSNLGLSEHQAEFIERPFDVQESAVSLHHKPDNINLTQGGHVPEGESVYTHDYKPYPVGSGAVLPAASMALQRSHFEVAPGSSGVPLGQSIQQTDFVRHSIDPNRQLLDTATLQRSHFPTADEGFKGKFSETQDEYRPYLTGSNYDELAAKPVNMALRRSHIDQGYDPSGPRSSETRDMLSQTAGVRGDKWDNMDPTALRKSHLPYPMQAQMLTKETEHQANYVNYPGHVPSGLLKPESEDTKKHVLNPATVEGKNLSETAAKYVAYNPQELNNAHYQLSDLKNRIQRESGFINLNPTTAKFAGASEFMDNYNKVPSIDARSSLDPDAAQRLRRSHLSELSGINPLQTTTTTSDMLLQSKPYAGQKLTDAVDMGLRDSHIMREAAGGRFLSSTEYNSKYIAFNNCASAPVDGSGLRKTHFMVGDGTKFDGESTYHADYQPKPLEGNRWEFKEEEYAYL</sequence>
<gene>
    <name evidence="2" type="ORF">DHA2_152062</name>
</gene>
<dbReference type="VEuPathDB" id="GiardiaDB:QR46_3361"/>
<name>V6TBV9_GIAIN</name>
<comment type="caution">
    <text evidence="2">The sequence shown here is derived from an EMBL/GenBank/DDBJ whole genome shotgun (WGS) entry which is preliminary data.</text>
</comment>
<dbReference type="EMBL" id="AHGT01000054">
    <property type="protein sequence ID" value="ESU36179.1"/>
    <property type="molecule type" value="Genomic_DNA"/>
</dbReference>
<proteinExistence type="predicted"/>
<reference evidence="2 3" key="2">
    <citation type="journal article" date="2013" name="Genome Biol. Evol.">
        <title>Genome sequencing of Giardia lamblia genotypes A2 and B isolates (DH and GS) and comparative analysis with the genomes of genotypes A1 and E (WB and Pig).</title>
        <authorList>
            <person name="Adam R.D."/>
            <person name="Dahlstrom E.W."/>
            <person name="Martens C.A."/>
            <person name="Bruno D.P."/>
            <person name="Barbian K.D."/>
            <person name="Ricklefs S.M."/>
            <person name="Hernandez M.M."/>
            <person name="Narla N.P."/>
            <person name="Patel R.B."/>
            <person name="Porcella S.F."/>
            <person name="Nash T.E."/>
        </authorList>
    </citation>
    <scope>NUCLEOTIDE SEQUENCE [LARGE SCALE GENOMIC DNA]</scope>
    <source>
        <strain evidence="2 3">DH</strain>
    </source>
</reference>
<accession>V6TBV9</accession>
<dbReference type="VEuPathDB" id="GiardiaDB:DHA2_152062"/>
<dbReference type="AlphaFoldDB" id="V6TBV9"/>
<dbReference type="Proteomes" id="UP000018320">
    <property type="component" value="Unassembled WGS sequence"/>
</dbReference>